<dbReference type="Gene3D" id="3.40.50.300">
    <property type="entry name" value="P-loop containing nucleotide triphosphate hydrolases"/>
    <property type="match status" value="1"/>
</dbReference>
<dbReference type="NCBIfam" id="TIGR03522">
    <property type="entry name" value="GldA_ABC_ATP"/>
    <property type="match status" value="1"/>
</dbReference>
<dbReference type="RefSeq" id="WP_345085604.1">
    <property type="nucleotide sequence ID" value="NZ_BAABFA010000024.1"/>
</dbReference>
<dbReference type="PROSITE" id="PS50893">
    <property type="entry name" value="ABC_TRANSPORTER_2"/>
    <property type="match status" value="1"/>
</dbReference>
<dbReference type="Pfam" id="PF00005">
    <property type="entry name" value="ABC_tran"/>
    <property type="match status" value="1"/>
</dbReference>
<name>A0ABP8NRF4_9BACT</name>
<accession>A0ABP8NRF4</accession>
<evidence type="ECO:0000313" key="7">
    <source>
        <dbReference type="Proteomes" id="UP001500067"/>
    </source>
</evidence>
<evidence type="ECO:0000256" key="2">
    <source>
        <dbReference type="ARBA" id="ARBA00022448"/>
    </source>
</evidence>
<comment type="caution">
    <text evidence="6">The sequence shown here is derived from an EMBL/GenBank/DDBJ whole genome shotgun (WGS) entry which is preliminary data.</text>
</comment>
<keyword evidence="3" id="KW-0547">Nucleotide-binding</keyword>
<dbReference type="PANTHER" id="PTHR43335:SF4">
    <property type="entry name" value="ABC TRANSPORTER, ATP-BINDING PROTEIN"/>
    <property type="match status" value="1"/>
</dbReference>
<dbReference type="SMART" id="SM00382">
    <property type="entry name" value="AAA"/>
    <property type="match status" value="1"/>
</dbReference>
<evidence type="ECO:0000256" key="1">
    <source>
        <dbReference type="ARBA" id="ARBA00005417"/>
    </source>
</evidence>
<keyword evidence="7" id="KW-1185">Reference proteome</keyword>
<evidence type="ECO:0000259" key="5">
    <source>
        <dbReference type="PROSITE" id="PS50893"/>
    </source>
</evidence>
<proteinExistence type="inferred from homology"/>
<dbReference type="InterPro" id="IPR019864">
    <property type="entry name" value="Motility-assoc_ABC_GldA"/>
</dbReference>
<keyword evidence="4 6" id="KW-0067">ATP-binding</keyword>
<dbReference type="InterPro" id="IPR003439">
    <property type="entry name" value="ABC_transporter-like_ATP-bd"/>
</dbReference>
<feature type="domain" description="ABC transporter" evidence="5">
    <location>
        <begin position="3"/>
        <end position="231"/>
    </location>
</feature>
<dbReference type="Proteomes" id="UP001500067">
    <property type="component" value="Unassembled WGS sequence"/>
</dbReference>
<dbReference type="PANTHER" id="PTHR43335">
    <property type="entry name" value="ABC TRANSPORTER, ATP-BINDING PROTEIN"/>
    <property type="match status" value="1"/>
</dbReference>
<evidence type="ECO:0000256" key="3">
    <source>
        <dbReference type="ARBA" id="ARBA00022741"/>
    </source>
</evidence>
<dbReference type="InterPro" id="IPR003593">
    <property type="entry name" value="AAA+_ATPase"/>
</dbReference>
<dbReference type="SUPFAM" id="SSF52540">
    <property type="entry name" value="P-loop containing nucleoside triphosphate hydrolases"/>
    <property type="match status" value="1"/>
</dbReference>
<evidence type="ECO:0000256" key="4">
    <source>
        <dbReference type="ARBA" id="ARBA00022840"/>
    </source>
</evidence>
<dbReference type="EMBL" id="BAABFA010000024">
    <property type="protein sequence ID" value="GAA4470514.1"/>
    <property type="molecule type" value="Genomic_DNA"/>
</dbReference>
<dbReference type="InterPro" id="IPR027417">
    <property type="entry name" value="P-loop_NTPase"/>
</dbReference>
<protein>
    <submittedName>
        <fullName evidence="6">Gliding motility-associated ABC transporter ATP-binding subunit GldA</fullName>
    </submittedName>
</protein>
<dbReference type="CDD" id="cd03230">
    <property type="entry name" value="ABC_DR_subfamily_A"/>
    <property type="match status" value="1"/>
</dbReference>
<comment type="similarity">
    <text evidence="1">Belongs to the ABC transporter superfamily.</text>
</comment>
<reference evidence="7" key="1">
    <citation type="journal article" date="2019" name="Int. J. Syst. Evol. Microbiol.">
        <title>The Global Catalogue of Microorganisms (GCM) 10K type strain sequencing project: providing services to taxonomists for standard genome sequencing and annotation.</title>
        <authorList>
            <consortium name="The Broad Institute Genomics Platform"/>
            <consortium name="The Broad Institute Genome Sequencing Center for Infectious Disease"/>
            <person name="Wu L."/>
            <person name="Ma J."/>
        </authorList>
    </citation>
    <scope>NUCLEOTIDE SEQUENCE [LARGE SCALE GENOMIC DNA]</scope>
    <source>
        <strain evidence="7">JCM 32105</strain>
    </source>
</reference>
<keyword evidence="2" id="KW-0813">Transport</keyword>
<evidence type="ECO:0000313" key="6">
    <source>
        <dbReference type="EMBL" id="GAA4470514.1"/>
    </source>
</evidence>
<organism evidence="6 7">
    <name type="scientific">Nemorincola caseinilytica</name>
    <dbReference type="NCBI Taxonomy" id="2054315"/>
    <lineage>
        <taxon>Bacteria</taxon>
        <taxon>Pseudomonadati</taxon>
        <taxon>Bacteroidota</taxon>
        <taxon>Chitinophagia</taxon>
        <taxon>Chitinophagales</taxon>
        <taxon>Chitinophagaceae</taxon>
        <taxon>Nemorincola</taxon>
    </lineage>
</organism>
<dbReference type="GO" id="GO:0005524">
    <property type="term" value="F:ATP binding"/>
    <property type="evidence" value="ECO:0007669"/>
    <property type="project" value="UniProtKB-KW"/>
</dbReference>
<gene>
    <name evidence="6" type="primary">gldA</name>
    <name evidence="6" type="ORF">GCM10023093_31930</name>
</gene>
<sequence>MSIKVTALTKVYETQKAVDAISFEIKKGEITGFLGPNGAGKSTTMKMITGYLPPTSGSAMVCGYDVTQKPMEVRKRVGYLPEANPLYYEMYVREYLELSAGIHKLGKNKGARIEEMISLTGLGKEAHKKIGALSKGYKQRVGLAQAMLHDPEVLILDEPTSGLDPNQIVEIRDLIKNIGADKTVLLSTHIMQEVQAMCSRVIIINNGQVAADDPIDQLQQKNTRRDILVIAFEQEVADAQLAALKHADSREHIGGNKWKLATAEPDALRREVMQWALDHNVNIGSMQAQTESLEDVFRTLTRK</sequence>